<proteinExistence type="predicted"/>
<dbReference type="InterPro" id="IPR029063">
    <property type="entry name" value="SAM-dependent_MTases_sf"/>
</dbReference>
<evidence type="ECO:0000259" key="2">
    <source>
        <dbReference type="Pfam" id="PF08241"/>
    </source>
</evidence>
<dbReference type="GeneID" id="98161074"/>
<dbReference type="Gene3D" id="3.40.50.150">
    <property type="entry name" value="Vaccinia Virus protein VP39"/>
    <property type="match status" value="1"/>
</dbReference>
<evidence type="ECO:0000256" key="1">
    <source>
        <dbReference type="SAM" id="MobiDB-lite"/>
    </source>
</evidence>
<evidence type="ECO:0000313" key="3">
    <source>
        <dbReference type="EMBL" id="KAL2848346.1"/>
    </source>
</evidence>
<organism evidence="3 4">
    <name type="scientific">Aspergillus pseudodeflectus</name>
    <dbReference type="NCBI Taxonomy" id="176178"/>
    <lineage>
        <taxon>Eukaryota</taxon>
        <taxon>Fungi</taxon>
        <taxon>Dikarya</taxon>
        <taxon>Ascomycota</taxon>
        <taxon>Pezizomycotina</taxon>
        <taxon>Eurotiomycetes</taxon>
        <taxon>Eurotiomycetidae</taxon>
        <taxon>Eurotiales</taxon>
        <taxon>Aspergillaceae</taxon>
        <taxon>Aspergillus</taxon>
        <taxon>Aspergillus subgen. Nidulantes</taxon>
    </lineage>
</organism>
<accession>A0ABR4K7R1</accession>
<feature type="region of interest" description="Disordered" evidence="1">
    <location>
        <begin position="17"/>
        <end position="45"/>
    </location>
</feature>
<dbReference type="Proteomes" id="UP001610444">
    <property type="component" value="Unassembled WGS sequence"/>
</dbReference>
<dbReference type="Pfam" id="PF08241">
    <property type="entry name" value="Methyltransf_11"/>
    <property type="match status" value="1"/>
</dbReference>
<dbReference type="CDD" id="cd02440">
    <property type="entry name" value="AdoMet_MTases"/>
    <property type="match status" value="1"/>
</dbReference>
<comment type="caution">
    <text evidence="3">The sequence shown here is derived from an EMBL/GenBank/DDBJ whole genome shotgun (WGS) entry which is preliminary data.</text>
</comment>
<name>A0ABR4K7R1_9EURO</name>
<evidence type="ECO:0000313" key="4">
    <source>
        <dbReference type="Proteomes" id="UP001610444"/>
    </source>
</evidence>
<reference evidence="3 4" key="1">
    <citation type="submission" date="2024-07" db="EMBL/GenBank/DDBJ databases">
        <title>Section-level genome sequencing and comparative genomics of Aspergillus sections Usti and Cavernicolus.</title>
        <authorList>
            <consortium name="Lawrence Berkeley National Laboratory"/>
            <person name="Nybo J.L."/>
            <person name="Vesth T.C."/>
            <person name="Theobald S."/>
            <person name="Frisvad J.C."/>
            <person name="Larsen T.O."/>
            <person name="Kjaerboelling I."/>
            <person name="Rothschild-Mancinelli K."/>
            <person name="Lyhne E.K."/>
            <person name="Kogle M.E."/>
            <person name="Barry K."/>
            <person name="Clum A."/>
            <person name="Na H."/>
            <person name="Ledsgaard L."/>
            <person name="Lin J."/>
            <person name="Lipzen A."/>
            <person name="Kuo A."/>
            <person name="Riley R."/>
            <person name="Mondo S."/>
            <person name="LaButti K."/>
            <person name="Haridas S."/>
            <person name="Pangalinan J."/>
            <person name="Salamov A.A."/>
            <person name="Simmons B.A."/>
            <person name="Magnuson J.K."/>
            <person name="Chen J."/>
            <person name="Drula E."/>
            <person name="Henrissat B."/>
            <person name="Wiebenga A."/>
            <person name="Lubbers R.J."/>
            <person name="Gomes A.C."/>
            <person name="Macurrencykelacurrency M.R."/>
            <person name="Stajich J."/>
            <person name="Grigoriev I.V."/>
            <person name="Mortensen U.H."/>
            <person name="De vries R.P."/>
            <person name="Baker S.E."/>
            <person name="Andersen M.R."/>
        </authorList>
    </citation>
    <scope>NUCLEOTIDE SEQUENCE [LARGE SCALE GENOMIC DNA]</scope>
    <source>
        <strain evidence="3 4">CBS 756.74</strain>
    </source>
</reference>
<dbReference type="RefSeq" id="XP_070898254.1">
    <property type="nucleotide sequence ID" value="XM_071045910.1"/>
</dbReference>
<gene>
    <name evidence="3" type="ORF">BJX68DRAFT_267787</name>
</gene>
<feature type="domain" description="Methyltransferase type 11" evidence="2">
    <location>
        <begin position="172"/>
        <end position="222"/>
    </location>
</feature>
<sequence>MSYPFLNLHPTTPLLYSPSAPGIPPSKKTTEERLKPVGGAPSNAEPRLTLYPHAESTGTIHDFARHIITPFDEGFMLDPLKLSAATPFLSPVLRVPGPIWYQEFRVVDLESTGVALPDRYPELLNRIPNLRLVRVLPVELVVEKEYCGRGTELNAQRIRADGQADQIQPLISTSLPIASGSVDMVIARSLHRIRRLGPQARASDMERTLAECFRVLRQGGILEYIFFERRLSNAGPRAKELEEIWNVDVDGALSISHFMEALDQAGFIGGQHLRTIFGLVTLNRLFDAHGRRRGKGIRAEVGLMGPGMGSTSSPGAEGLRELQKECEESGTGWRCVIGWCIKP</sequence>
<keyword evidence="4" id="KW-1185">Reference proteome</keyword>
<protein>
    <recommendedName>
        <fullName evidence="2">Methyltransferase type 11 domain-containing protein</fullName>
    </recommendedName>
</protein>
<dbReference type="EMBL" id="JBFXLR010000026">
    <property type="protein sequence ID" value="KAL2848346.1"/>
    <property type="molecule type" value="Genomic_DNA"/>
</dbReference>
<dbReference type="SUPFAM" id="SSF53335">
    <property type="entry name" value="S-adenosyl-L-methionine-dependent methyltransferases"/>
    <property type="match status" value="1"/>
</dbReference>
<dbReference type="InterPro" id="IPR013216">
    <property type="entry name" value="Methyltransf_11"/>
</dbReference>